<protein>
    <submittedName>
        <fullName evidence="1">Uncharacterized protein</fullName>
    </submittedName>
</protein>
<evidence type="ECO:0000313" key="2">
    <source>
        <dbReference type="Proteomes" id="UP000622533"/>
    </source>
</evidence>
<evidence type="ECO:0000313" key="1">
    <source>
        <dbReference type="EMBL" id="MBE9024094.1"/>
    </source>
</evidence>
<dbReference type="PANTHER" id="PTHR31340:SF3">
    <property type="entry name" value="MITOCHONDRIAL GENOME MAINTENANCE EXONUCLEASE 1"/>
    <property type="match status" value="1"/>
</dbReference>
<name>A0A8J6ZY38_DESMC</name>
<accession>A0A8J6ZY38</accession>
<reference evidence="1" key="1">
    <citation type="submission" date="2020-10" db="EMBL/GenBank/DDBJ databases">
        <authorList>
            <person name="Castelo-Branco R."/>
            <person name="Eusebio N."/>
            <person name="Adriana R."/>
            <person name="Vieira A."/>
            <person name="Brugerolle De Fraissinette N."/>
            <person name="Rezende De Castro R."/>
            <person name="Schneider M.P."/>
            <person name="Vasconcelos V."/>
            <person name="Leao P.N."/>
        </authorList>
    </citation>
    <scope>NUCLEOTIDE SEQUENCE</scope>
    <source>
        <strain evidence="1">LEGE 12446</strain>
    </source>
</reference>
<dbReference type="PANTHER" id="PTHR31340">
    <property type="entry name" value="MITOCHONDRIAL GENOME MAINTENANCE EXONUCLEASE 1"/>
    <property type="match status" value="1"/>
</dbReference>
<dbReference type="EMBL" id="JADEXS010000227">
    <property type="protein sequence ID" value="MBE9024094.1"/>
    <property type="molecule type" value="Genomic_DNA"/>
</dbReference>
<dbReference type="RefSeq" id="WP_193918197.1">
    <property type="nucleotide sequence ID" value="NZ_JADEXS020000001.1"/>
</dbReference>
<dbReference type="Proteomes" id="UP000622533">
    <property type="component" value="Unassembled WGS sequence"/>
</dbReference>
<sequence>MTEKQLLPEAALYCRSCDGTLHPLNSSEKHLPILIREKFSSEPCYVPEGAAVSKQNVFYSVSNILKRTQDDRTIEALRKWEDTVGMREAKRIRDEAIGVGNAVHSYLHSYFTDGKVKAVSNSYKNYIDALHKLLPNFGACLYSEQYIVSFKYQYFGKFDQISLYRDSLTLSDLKISLKPKLSRNWIQDKILQLAAYYIPIEALYHVEQAALIYLIGDGSCNEFLFTPQEMEFYKDLWLERLNQINETVSVPA</sequence>
<gene>
    <name evidence="1" type="ORF">IQ276_17150</name>
</gene>
<proteinExistence type="predicted"/>
<organism evidence="1 2">
    <name type="scientific">Desmonostoc muscorum LEGE 12446</name>
    <dbReference type="NCBI Taxonomy" id="1828758"/>
    <lineage>
        <taxon>Bacteria</taxon>
        <taxon>Bacillati</taxon>
        <taxon>Cyanobacteriota</taxon>
        <taxon>Cyanophyceae</taxon>
        <taxon>Nostocales</taxon>
        <taxon>Nostocaceae</taxon>
        <taxon>Desmonostoc</taxon>
    </lineage>
</organism>
<dbReference type="GO" id="GO:0008297">
    <property type="term" value="F:single-stranded DNA exodeoxyribonuclease activity"/>
    <property type="evidence" value="ECO:0007669"/>
    <property type="project" value="TreeGrafter"/>
</dbReference>
<comment type="caution">
    <text evidence="1">The sequence shown here is derived from an EMBL/GenBank/DDBJ whole genome shotgun (WGS) entry which is preliminary data.</text>
</comment>
<keyword evidence="2" id="KW-1185">Reference proteome</keyword>
<dbReference type="AlphaFoldDB" id="A0A8J6ZY38"/>